<name>X1GWE3_9ZZZZ</name>
<comment type="caution">
    <text evidence="1">The sequence shown here is derived from an EMBL/GenBank/DDBJ whole genome shotgun (WGS) entry which is preliminary data.</text>
</comment>
<gene>
    <name evidence="1" type="ORF">S03H2_31285</name>
</gene>
<evidence type="ECO:0000313" key="1">
    <source>
        <dbReference type="EMBL" id="GAH61452.1"/>
    </source>
</evidence>
<proteinExistence type="predicted"/>
<dbReference type="EMBL" id="BARU01018962">
    <property type="protein sequence ID" value="GAH61452.1"/>
    <property type="molecule type" value="Genomic_DNA"/>
</dbReference>
<sequence>LCSFETEDVEENLRYKYRRYPREDDELLLR</sequence>
<feature type="non-terminal residue" evidence="1">
    <location>
        <position position="1"/>
    </location>
</feature>
<organism evidence="1">
    <name type="scientific">marine sediment metagenome</name>
    <dbReference type="NCBI Taxonomy" id="412755"/>
    <lineage>
        <taxon>unclassified sequences</taxon>
        <taxon>metagenomes</taxon>
        <taxon>ecological metagenomes</taxon>
    </lineage>
</organism>
<accession>X1GWE3</accession>
<protein>
    <submittedName>
        <fullName evidence="1">Uncharacterized protein</fullName>
    </submittedName>
</protein>
<dbReference type="AlphaFoldDB" id="X1GWE3"/>
<reference evidence="1" key="1">
    <citation type="journal article" date="2014" name="Front. Microbiol.">
        <title>High frequency of phylogenetically diverse reductive dehalogenase-homologous genes in deep subseafloor sedimentary metagenomes.</title>
        <authorList>
            <person name="Kawai M."/>
            <person name="Futagami T."/>
            <person name="Toyoda A."/>
            <person name="Takaki Y."/>
            <person name="Nishi S."/>
            <person name="Hori S."/>
            <person name="Arai W."/>
            <person name="Tsubouchi T."/>
            <person name="Morono Y."/>
            <person name="Uchiyama I."/>
            <person name="Ito T."/>
            <person name="Fujiyama A."/>
            <person name="Inagaki F."/>
            <person name="Takami H."/>
        </authorList>
    </citation>
    <scope>NUCLEOTIDE SEQUENCE</scope>
    <source>
        <strain evidence="1">Expedition CK06-06</strain>
    </source>
</reference>